<proteinExistence type="predicted"/>
<reference evidence="1" key="1">
    <citation type="submission" date="2018-11" db="EMBL/GenBank/DDBJ databases">
        <authorList>
            <consortium name="Pathogen Informatics"/>
        </authorList>
    </citation>
    <scope>NUCLEOTIDE SEQUENCE</scope>
</reference>
<dbReference type="AlphaFoldDB" id="A0A3S5B291"/>
<protein>
    <submittedName>
        <fullName evidence="1">Uncharacterized protein</fullName>
    </submittedName>
</protein>
<comment type="caution">
    <text evidence="1">The sequence shown here is derived from an EMBL/GenBank/DDBJ whole genome shotgun (WGS) entry which is preliminary data.</text>
</comment>
<dbReference type="Proteomes" id="UP000784294">
    <property type="component" value="Unassembled WGS sequence"/>
</dbReference>
<evidence type="ECO:0000313" key="1">
    <source>
        <dbReference type="EMBL" id="VEL43748.1"/>
    </source>
</evidence>
<sequence length="117" mass="13006">MLGSHEAPCEANEYAIKEALAGRMSELKQMRELIATLDMTEMGIIPRDASQFHTATVGIVGVSSAPKSGFEILPLCQNIIFVFSTSRLRLGPSEIGEPEQWEGHLHVHEADSDRRWE</sequence>
<accession>A0A3S5B291</accession>
<gene>
    <name evidence="1" type="ORF">PXEA_LOCUS37188</name>
</gene>
<evidence type="ECO:0000313" key="2">
    <source>
        <dbReference type="Proteomes" id="UP000784294"/>
    </source>
</evidence>
<keyword evidence="2" id="KW-1185">Reference proteome</keyword>
<name>A0A3S5B291_9PLAT</name>
<dbReference type="EMBL" id="CAAALY010284794">
    <property type="protein sequence ID" value="VEL43748.1"/>
    <property type="molecule type" value="Genomic_DNA"/>
</dbReference>
<organism evidence="1 2">
    <name type="scientific">Protopolystoma xenopodis</name>
    <dbReference type="NCBI Taxonomy" id="117903"/>
    <lineage>
        <taxon>Eukaryota</taxon>
        <taxon>Metazoa</taxon>
        <taxon>Spiralia</taxon>
        <taxon>Lophotrochozoa</taxon>
        <taxon>Platyhelminthes</taxon>
        <taxon>Monogenea</taxon>
        <taxon>Polyopisthocotylea</taxon>
        <taxon>Polystomatidea</taxon>
        <taxon>Polystomatidae</taxon>
        <taxon>Protopolystoma</taxon>
    </lineage>
</organism>